<evidence type="ECO:0000313" key="2">
    <source>
        <dbReference type="EMBL" id="MDN4012870.1"/>
    </source>
</evidence>
<dbReference type="Gene3D" id="3.90.550.10">
    <property type="entry name" value="Spore Coat Polysaccharide Biosynthesis Protein SpsA, Chain A"/>
    <property type="match status" value="1"/>
</dbReference>
<dbReference type="RefSeq" id="WP_214587424.1">
    <property type="nucleotide sequence ID" value="NZ_JAUHGV010000010.1"/>
</dbReference>
<comment type="caution">
    <text evidence="2">The sequence shown here is derived from an EMBL/GenBank/DDBJ whole genome shotgun (WGS) entry which is preliminary data.</text>
</comment>
<dbReference type="PANTHER" id="PTHR43685">
    <property type="entry name" value="GLYCOSYLTRANSFERASE"/>
    <property type="match status" value="1"/>
</dbReference>
<dbReference type="Proteomes" id="UP001225933">
    <property type="component" value="Unassembled WGS sequence"/>
</dbReference>
<organism evidence="2 3">
    <name type="scientific">Chryseobacterium gambrini</name>
    <dbReference type="NCBI Taxonomy" id="373672"/>
    <lineage>
        <taxon>Bacteria</taxon>
        <taxon>Pseudomonadati</taxon>
        <taxon>Bacteroidota</taxon>
        <taxon>Flavobacteriia</taxon>
        <taxon>Flavobacteriales</taxon>
        <taxon>Weeksellaceae</taxon>
        <taxon>Chryseobacterium group</taxon>
        <taxon>Chryseobacterium</taxon>
    </lineage>
</organism>
<proteinExistence type="predicted"/>
<dbReference type="Pfam" id="PF00535">
    <property type="entry name" value="Glycos_transf_2"/>
    <property type="match status" value="1"/>
</dbReference>
<dbReference type="InterPro" id="IPR001173">
    <property type="entry name" value="Glyco_trans_2-like"/>
</dbReference>
<dbReference type="InterPro" id="IPR029044">
    <property type="entry name" value="Nucleotide-diphossugar_trans"/>
</dbReference>
<accession>A0AAJ1R2U1</accession>
<evidence type="ECO:0000259" key="1">
    <source>
        <dbReference type="Pfam" id="PF00535"/>
    </source>
</evidence>
<evidence type="ECO:0000313" key="3">
    <source>
        <dbReference type="Proteomes" id="UP001225933"/>
    </source>
</evidence>
<keyword evidence="2" id="KW-0808">Transferase</keyword>
<name>A0AAJ1R2U1_9FLAO</name>
<dbReference type="EC" id="2.4.-.-" evidence="2"/>
<gene>
    <name evidence="2" type="ORF">QX233_10380</name>
</gene>
<keyword evidence="2" id="KW-0328">Glycosyltransferase</keyword>
<dbReference type="PANTHER" id="PTHR43685:SF3">
    <property type="entry name" value="SLR2126 PROTEIN"/>
    <property type="match status" value="1"/>
</dbReference>
<dbReference type="EMBL" id="JAUHGV010000010">
    <property type="protein sequence ID" value="MDN4012870.1"/>
    <property type="molecule type" value="Genomic_DNA"/>
</dbReference>
<dbReference type="GO" id="GO:0016757">
    <property type="term" value="F:glycosyltransferase activity"/>
    <property type="evidence" value="ECO:0007669"/>
    <property type="project" value="UniProtKB-KW"/>
</dbReference>
<dbReference type="InterPro" id="IPR050834">
    <property type="entry name" value="Glycosyltransf_2"/>
</dbReference>
<feature type="domain" description="Glycosyltransferase 2-like" evidence="1">
    <location>
        <begin position="8"/>
        <end position="152"/>
    </location>
</feature>
<sequence length="393" mass="46159">MKKEVSFLIGLKNNLKYTIFFYENVRKIYPNVEIVFVSFGSTDGTHEWLDQLQDQNLKYFYSDESKTLSDTYNKATKLSTGEYVCFLHNDMVLGKYFLNNLEKGLLENEINFYKVIEPPIFTGDFRDWKLNQDFGEAIETFDAQKFFDFEESYLTASNNLTTPTNHISFFLCAKRSTLLEIGGLDNLFNPMFCEDDDLIIRLKLLGLRTVQLHNALVYHFVSKTSRFSEEYKSKTEAIEQRSKRNFIRKWGSKSSSEISTKYDIGIILKKGNFAQLYELEPYANTIYVDFSYDEYIEKEQNLTKFDLKERVKPHTKIQHHDVMIFVDGQSFNGKTLNTILDLSSIIKENKKNYLNPSIFIKSFLKIIKPYRPLIFFNKPQGIEKSMIFKNLEI</sequence>
<dbReference type="AlphaFoldDB" id="A0AAJ1R2U1"/>
<dbReference type="SUPFAM" id="SSF53448">
    <property type="entry name" value="Nucleotide-diphospho-sugar transferases"/>
    <property type="match status" value="1"/>
</dbReference>
<protein>
    <submittedName>
        <fullName evidence="2">Glycosyltransferase</fullName>
        <ecNumber evidence="2">2.4.-.-</ecNumber>
    </submittedName>
</protein>
<reference evidence="2" key="1">
    <citation type="submission" date="2023-06" db="EMBL/GenBank/DDBJ databases">
        <title>Two Chryseobacterium gambrini strains from China.</title>
        <authorList>
            <person name="Zeng J."/>
            <person name="Wu Y."/>
        </authorList>
    </citation>
    <scope>NUCLEOTIDE SEQUENCE</scope>
    <source>
        <strain evidence="2">SQ219</strain>
    </source>
</reference>